<feature type="compositionally biased region" description="Basic residues" evidence="2">
    <location>
        <begin position="13"/>
        <end position="22"/>
    </location>
</feature>
<keyword evidence="1" id="KW-0175">Coiled coil</keyword>
<organism evidence="3 4">
    <name type="scientific">Brachybacterium tyrofermentans</name>
    <dbReference type="NCBI Taxonomy" id="47848"/>
    <lineage>
        <taxon>Bacteria</taxon>
        <taxon>Bacillati</taxon>
        <taxon>Actinomycetota</taxon>
        <taxon>Actinomycetes</taxon>
        <taxon>Micrococcales</taxon>
        <taxon>Dermabacteraceae</taxon>
        <taxon>Brachybacterium</taxon>
    </lineage>
</organism>
<proteinExistence type="predicted"/>
<dbReference type="Proteomes" id="UP001595937">
    <property type="component" value="Unassembled WGS sequence"/>
</dbReference>
<dbReference type="RefSeq" id="WP_343924529.1">
    <property type="nucleotide sequence ID" value="NZ_BAAAIR010000041.1"/>
</dbReference>
<feature type="coiled-coil region" evidence="1">
    <location>
        <begin position="360"/>
        <end position="415"/>
    </location>
</feature>
<reference evidence="4" key="1">
    <citation type="journal article" date="2019" name="Int. J. Syst. Evol. Microbiol.">
        <title>The Global Catalogue of Microorganisms (GCM) 10K type strain sequencing project: providing services to taxonomists for standard genome sequencing and annotation.</title>
        <authorList>
            <consortium name="The Broad Institute Genomics Platform"/>
            <consortium name="The Broad Institute Genome Sequencing Center for Infectious Disease"/>
            <person name="Wu L."/>
            <person name="Ma J."/>
        </authorList>
    </citation>
    <scope>NUCLEOTIDE SEQUENCE [LARGE SCALE GENOMIC DNA]</scope>
    <source>
        <strain evidence="4">CGMCC 1.16455</strain>
    </source>
</reference>
<evidence type="ECO:0000256" key="2">
    <source>
        <dbReference type="SAM" id="MobiDB-lite"/>
    </source>
</evidence>
<feature type="region of interest" description="Disordered" evidence="2">
    <location>
        <begin position="517"/>
        <end position="537"/>
    </location>
</feature>
<protein>
    <submittedName>
        <fullName evidence="3">Uncharacterized protein</fullName>
    </submittedName>
</protein>
<gene>
    <name evidence="3" type="ORF">ACFPK8_13865</name>
</gene>
<keyword evidence="4" id="KW-1185">Reference proteome</keyword>
<dbReference type="GeneID" id="303297736"/>
<evidence type="ECO:0000313" key="4">
    <source>
        <dbReference type="Proteomes" id="UP001595937"/>
    </source>
</evidence>
<evidence type="ECO:0000313" key="3">
    <source>
        <dbReference type="EMBL" id="MFC5298597.1"/>
    </source>
</evidence>
<accession>A0ABW0FH54</accession>
<evidence type="ECO:0000256" key="1">
    <source>
        <dbReference type="SAM" id="Coils"/>
    </source>
</evidence>
<sequence>MDGDVHTPDHSKRAQTLHRTASKSRGVRLRVWNTNRDGTFIVTVLAVESLRGGWLQITVTCSDPSRVVRKPAVAGQFLDVVEFADVTALRSQSEYTSVEGLEALEALIGSPDRRLPVIVAAPLDDVPFDSWNALVDRWTTRTVGIAHVISLAPHAAQELASRHRLQAVLPGTLRTYPAGADLSDPLTAKTARWLSHRSLADDDRAVAKTIESFVRQHAASQPLSLPSAAREWSRAFDRIASGKLRAAVTPAPVSLSERRELFATRQRELSELRQAPALRRDEGAQTAPPPVPEVLTAPEAPIQEIEHLRRELTASQSALAASTQSLRTVQETLMLDGIDEESLLGLLELATRTVPDQSAIDTLLDTNDSLQTRIEGLEEDVLTERSDKIEARKALSRLEDDYGRARREIEYLRSKVAERNPEAAYSFTDQGAPQNPLGECPATWEMLADRRDLSDHGIILTASVKKIKDLETVDADGSALTAAWDALGTLAAYRNAVRAGTWDRDVHDFCESGPLGQFRVPPNKHSRGETGSTKQDNRYRKARLLPVPSSVEQSGMVHMWAHFKPYTWTSEKRLRIHYHDQVRSDGAIYVGHVGEHLPSASTTKLHR</sequence>
<feature type="compositionally biased region" description="Basic and acidic residues" evidence="2">
    <location>
        <begin position="1"/>
        <end position="12"/>
    </location>
</feature>
<dbReference type="EMBL" id="JBHSLN010000075">
    <property type="protein sequence ID" value="MFC5298597.1"/>
    <property type="molecule type" value="Genomic_DNA"/>
</dbReference>
<comment type="caution">
    <text evidence="3">The sequence shown here is derived from an EMBL/GenBank/DDBJ whole genome shotgun (WGS) entry which is preliminary data.</text>
</comment>
<feature type="region of interest" description="Disordered" evidence="2">
    <location>
        <begin position="1"/>
        <end position="22"/>
    </location>
</feature>
<name>A0ABW0FH54_9MICO</name>